<organism evidence="1 2">
    <name type="scientific">Mycena chlorophos</name>
    <name type="common">Agaric fungus</name>
    <name type="synonym">Agaricus chlorophos</name>
    <dbReference type="NCBI Taxonomy" id="658473"/>
    <lineage>
        <taxon>Eukaryota</taxon>
        <taxon>Fungi</taxon>
        <taxon>Dikarya</taxon>
        <taxon>Basidiomycota</taxon>
        <taxon>Agaricomycotina</taxon>
        <taxon>Agaricomycetes</taxon>
        <taxon>Agaricomycetidae</taxon>
        <taxon>Agaricales</taxon>
        <taxon>Marasmiineae</taxon>
        <taxon>Mycenaceae</taxon>
        <taxon>Mycena</taxon>
    </lineage>
</organism>
<gene>
    <name evidence="1" type="ORF">MCHLO_13363</name>
</gene>
<evidence type="ECO:0000313" key="1">
    <source>
        <dbReference type="EMBL" id="GAT56746.1"/>
    </source>
</evidence>
<reference evidence="1" key="1">
    <citation type="submission" date="2014-09" db="EMBL/GenBank/DDBJ databases">
        <title>Genome sequence of the luminous mushroom Mycena chlorophos for searching fungal bioluminescence genes.</title>
        <authorList>
            <person name="Tanaka Y."/>
            <person name="Kasuga D."/>
            <person name="Oba Y."/>
            <person name="Hase S."/>
            <person name="Sato K."/>
            <person name="Oba Y."/>
            <person name="Sakakibara Y."/>
        </authorList>
    </citation>
    <scope>NUCLEOTIDE SEQUENCE</scope>
</reference>
<evidence type="ECO:0000313" key="2">
    <source>
        <dbReference type="Proteomes" id="UP000815677"/>
    </source>
</evidence>
<dbReference type="Proteomes" id="UP000815677">
    <property type="component" value="Unassembled WGS sequence"/>
</dbReference>
<sequence length="348" mass="39289">MSLPASDTMPVDETPQRVESLWFARGTVVIRATEGPKPRLFKVFGDQLADRVPLFAELLSLPQPAGSETLEGCPVVDLPDLPEDVEVLLGSIFNLSFIHPFKNESTHISRICAILRMSHKYHVPSLFNCAIQLLETFFYASNFDGFLHRLAPHRINIPCGCESAREPRACLCCVRYPACGYFWDLMNAVERVEATWLLPVMRYFMCQVDVFNLGIRFVDKVFGRKLGDDFEWYHDGVTGLTSRFWENLGQLSESDALSGCRSNPPCDHDQFSRKLLKVGVKLQGETRQALRVLGDKKLGLCSECVLRVQKAHRQLVEKVWQDLPVLMGFYEGGNTVLGRFGAAPEDRS</sequence>
<accession>A0ABQ0M0A2</accession>
<evidence type="ECO:0008006" key="3">
    <source>
        <dbReference type="Google" id="ProtNLM"/>
    </source>
</evidence>
<name>A0ABQ0M0A2_MYCCL</name>
<keyword evidence="2" id="KW-1185">Reference proteome</keyword>
<dbReference type="EMBL" id="DF849337">
    <property type="protein sequence ID" value="GAT56746.1"/>
    <property type="molecule type" value="Genomic_DNA"/>
</dbReference>
<proteinExistence type="predicted"/>
<protein>
    <recommendedName>
        <fullName evidence="3">BTB domain-containing protein</fullName>
    </recommendedName>
</protein>